<proteinExistence type="predicted"/>
<feature type="transmembrane region" description="Helical" evidence="2">
    <location>
        <begin position="44"/>
        <end position="66"/>
    </location>
</feature>
<keyword evidence="2" id="KW-1133">Transmembrane helix</keyword>
<gene>
    <name evidence="3" type="ORF">ITJ86_08515</name>
</gene>
<sequence length="262" mass="29864">MEPDNIEKIIQDTFKEREISPSSEARERLIVALNTKPKKKRKLWLRYAVAASLLLGFFVVASQFVLKTDSNEQPLQIGYDNETSVEPDEVNQNVTPKPKITKEVLVSETEEDSRNTVQSKKEEQQPILNSKVKPSNQQLAEASNGIKAKKESLSVEELNDKSATDELRTTDNKEQLANANTLNPMPYITAEELLNQTVTERSIEQQKNKKAQSKPYLESDALLVEMEKELFDEKNKSIFKRASKQLKGFKEAVANRNYKPNH</sequence>
<protein>
    <recommendedName>
        <fullName evidence="5">Anti-sigma factor</fullName>
    </recommendedName>
</protein>
<keyword evidence="2" id="KW-0812">Transmembrane</keyword>
<evidence type="ECO:0000313" key="4">
    <source>
        <dbReference type="Proteomes" id="UP000611215"/>
    </source>
</evidence>
<keyword evidence="2" id="KW-0472">Membrane</keyword>
<reference evidence="3 4" key="1">
    <citation type="submission" date="2020-11" db="EMBL/GenBank/DDBJ databases">
        <title>Winogradskyella marina sp. nov., isolated from marine sediment.</title>
        <authorList>
            <person name="Bo J."/>
            <person name="Wang S."/>
            <person name="Song X."/>
            <person name="Du Z."/>
        </authorList>
    </citation>
    <scope>NUCLEOTIDE SEQUENCE [LARGE SCALE GENOMIC DNA]</scope>
    <source>
        <strain evidence="3 4">F6397</strain>
    </source>
</reference>
<name>A0ABS0EHM7_9FLAO</name>
<comment type="caution">
    <text evidence="3">The sequence shown here is derived from an EMBL/GenBank/DDBJ whole genome shotgun (WGS) entry which is preliminary data.</text>
</comment>
<keyword evidence="4" id="KW-1185">Reference proteome</keyword>
<accession>A0ABS0EHM7</accession>
<evidence type="ECO:0000256" key="2">
    <source>
        <dbReference type="SAM" id="Phobius"/>
    </source>
</evidence>
<dbReference type="RefSeq" id="WP_195871215.1">
    <property type="nucleotide sequence ID" value="NZ_JADOET010000006.1"/>
</dbReference>
<evidence type="ECO:0008006" key="5">
    <source>
        <dbReference type="Google" id="ProtNLM"/>
    </source>
</evidence>
<feature type="compositionally biased region" description="Basic and acidic residues" evidence="1">
    <location>
        <begin position="148"/>
        <end position="171"/>
    </location>
</feature>
<feature type="compositionally biased region" description="Polar residues" evidence="1">
    <location>
        <begin position="126"/>
        <end position="141"/>
    </location>
</feature>
<organism evidence="3 4">
    <name type="scientific">Winogradskyella marina</name>
    <dbReference type="NCBI Taxonomy" id="2785530"/>
    <lineage>
        <taxon>Bacteria</taxon>
        <taxon>Pseudomonadati</taxon>
        <taxon>Bacteroidota</taxon>
        <taxon>Flavobacteriia</taxon>
        <taxon>Flavobacteriales</taxon>
        <taxon>Flavobacteriaceae</taxon>
        <taxon>Winogradskyella</taxon>
    </lineage>
</organism>
<evidence type="ECO:0000313" key="3">
    <source>
        <dbReference type="EMBL" id="MBF8149939.1"/>
    </source>
</evidence>
<feature type="region of interest" description="Disordered" evidence="1">
    <location>
        <begin position="106"/>
        <end position="171"/>
    </location>
</feature>
<evidence type="ECO:0000256" key="1">
    <source>
        <dbReference type="SAM" id="MobiDB-lite"/>
    </source>
</evidence>
<dbReference type="Proteomes" id="UP000611215">
    <property type="component" value="Unassembled WGS sequence"/>
</dbReference>
<dbReference type="EMBL" id="JADOET010000006">
    <property type="protein sequence ID" value="MBF8149939.1"/>
    <property type="molecule type" value="Genomic_DNA"/>
</dbReference>